<dbReference type="SUPFAM" id="SSF52540">
    <property type="entry name" value="P-loop containing nucleoside triphosphate hydrolases"/>
    <property type="match status" value="1"/>
</dbReference>
<evidence type="ECO:0000256" key="1">
    <source>
        <dbReference type="ARBA" id="ARBA00022741"/>
    </source>
</evidence>
<sequence length="300" mass="33154">MKDFSPILTGLPKSASFHELRQVQVSSDPRKVEPLGNMEKSKLLEAVIKELTANATSQKKPQAHIVTGQMGAGKSTAINSLARQHKGNCVIVDYDDLKRFVPGYAEAAQKGYPGTVPGSKEIARYLEGGLQKHGFDNRFNMIIQKSLNSQSDEVLAAVKSSKEQNYHVSLNILAVDKSTSTMGIYSRYESGLKEINEEKNPPDGARRTPMEYHEDAYNSTVNPERYESLAPELDEVVVSGRSGEVYYRATSDISPDKIVAAIEQGRKTAASERVPLFDKLSSLVSFNLQFANPELRDNKN</sequence>
<accession>A0A267AKI8</accession>
<gene>
    <name evidence="4" type="ORF">CJU81_09580</name>
</gene>
<comment type="caution">
    <text evidence="4">The sequence shown here is derived from an EMBL/GenBank/DDBJ whole genome shotgun (WGS) entry which is preliminary data.</text>
</comment>
<reference evidence="4 5" key="1">
    <citation type="submission" date="2017-08" db="EMBL/GenBank/DDBJ databases">
        <title>Genomic and metabolic characterisation of spoilage-associated Pseudomonas species.</title>
        <authorList>
            <person name="Stanborough T."/>
            <person name="Fegan N."/>
            <person name="Powell S.M."/>
            <person name="Singh T."/>
            <person name="Tamplin M.L."/>
            <person name="Chandry P.S."/>
        </authorList>
    </citation>
    <scope>NUCLEOTIDE SEQUENCE [LARGE SCALE GENOMIC DNA]</scope>
    <source>
        <strain evidence="4 5">F1801</strain>
    </source>
</reference>
<dbReference type="Gene3D" id="3.40.50.300">
    <property type="entry name" value="P-loop containing nucleotide triphosphate hydrolases"/>
    <property type="match status" value="1"/>
</dbReference>
<dbReference type="Proteomes" id="UP000215861">
    <property type="component" value="Unassembled WGS sequence"/>
</dbReference>
<protein>
    <recommendedName>
        <fullName evidence="3">Zeta toxin domain-containing protein</fullName>
    </recommendedName>
</protein>
<dbReference type="InterPro" id="IPR027417">
    <property type="entry name" value="P-loop_NTPase"/>
</dbReference>
<keyword evidence="2" id="KW-0067">ATP-binding</keyword>
<evidence type="ECO:0000313" key="5">
    <source>
        <dbReference type="Proteomes" id="UP000215861"/>
    </source>
</evidence>
<evidence type="ECO:0000259" key="3">
    <source>
        <dbReference type="Pfam" id="PF06414"/>
    </source>
</evidence>
<evidence type="ECO:0000256" key="2">
    <source>
        <dbReference type="ARBA" id="ARBA00022840"/>
    </source>
</evidence>
<proteinExistence type="predicted"/>
<dbReference type="GO" id="GO:0005524">
    <property type="term" value="F:ATP binding"/>
    <property type="evidence" value="ECO:0007669"/>
    <property type="project" value="UniProtKB-KW"/>
</dbReference>
<dbReference type="EMBL" id="NQKQ01000008">
    <property type="protein sequence ID" value="PAA12801.1"/>
    <property type="molecule type" value="Genomic_DNA"/>
</dbReference>
<dbReference type="AlphaFoldDB" id="A0A267AKI8"/>
<organism evidence="4 5">
    <name type="scientific">Pseudomonas fragi</name>
    <dbReference type="NCBI Taxonomy" id="296"/>
    <lineage>
        <taxon>Bacteria</taxon>
        <taxon>Pseudomonadati</taxon>
        <taxon>Pseudomonadota</taxon>
        <taxon>Gammaproteobacteria</taxon>
        <taxon>Pseudomonadales</taxon>
        <taxon>Pseudomonadaceae</taxon>
        <taxon>Pseudomonas</taxon>
    </lineage>
</organism>
<name>A0A267AKI8_PSEFR</name>
<feature type="domain" description="Zeta toxin" evidence="3">
    <location>
        <begin position="53"/>
        <end position="247"/>
    </location>
</feature>
<dbReference type="RefSeq" id="WP_095036388.1">
    <property type="nucleotide sequence ID" value="NZ_NQKQ01000008.1"/>
</dbReference>
<dbReference type="OrthoDB" id="7018925at2"/>
<evidence type="ECO:0000313" key="4">
    <source>
        <dbReference type="EMBL" id="PAA12801.1"/>
    </source>
</evidence>
<keyword evidence="1" id="KW-0547">Nucleotide-binding</keyword>
<dbReference type="Pfam" id="PF06414">
    <property type="entry name" value="Zeta_toxin"/>
    <property type="match status" value="1"/>
</dbReference>
<dbReference type="InterPro" id="IPR010488">
    <property type="entry name" value="Zeta_toxin_domain"/>
</dbReference>
<dbReference type="GO" id="GO:0016301">
    <property type="term" value="F:kinase activity"/>
    <property type="evidence" value="ECO:0007669"/>
    <property type="project" value="InterPro"/>
</dbReference>